<dbReference type="EMBL" id="JALNTZ010000002">
    <property type="protein sequence ID" value="KAJ3664084.1"/>
    <property type="molecule type" value="Genomic_DNA"/>
</dbReference>
<gene>
    <name evidence="3" type="ORF">Zmor_008282</name>
</gene>
<dbReference type="AlphaFoldDB" id="A0AA38J020"/>
<keyword evidence="1" id="KW-0862">Zinc</keyword>
<protein>
    <recommendedName>
        <fullName evidence="2">C2H2-type domain-containing protein</fullName>
    </recommendedName>
</protein>
<evidence type="ECO:0000313" key="3">
    <source>
        <dbReference type="EMBL" id="KAJ3664084.1"/>
    </source>
</evidence>
<keyword evidence="1" id="KW-0863">Zinc-finger</keyword>
<comment type="caution">
    <text evidence="3">The sequence shown here is derived from an EMBL/GenBank/DDBJ whole genome shotgun (WGS) entry which is preliminary data.</text>
</comment>
<accession>A0AA38J020</accession>
<dbReference type="SMART" id="SM00355">
    <property type="entry name" value="ZnF_C2H2"/>
    <property type="match status" value="2"/>
</dbReference>
<evidence type="ECO:0000313" key="4">
    <source>
        <dbReference type="Proteomes" id="UP001168821"/>
    </source>
</evidence>
<sequence>MDPEDESTAYLKLFSEGPHNYLLHSSEDGLNDAFPVEPIFTEITSDWPPEGLPILLSGSLITDENNDAGTNTNIQLLAEESDNSTNIGTNEGNKVTFLSNVDKNGLLVSNDVLLKVATADDKNEENVVTHVINDDGYSITYEHEGRGEFSEADDNVEFIQLLNIDGTIMTIKKDSLKDKTNNIENFYTQTQANKCKLCSFLCESVDDIVTHIRVKHHKEVHQNNGNIINGQVNNVDLVGTKMTSILNVNKDKKYTLYLCSDCGNGYSNKEDLRQHMISVSQEPRGWSLGQNNEQPNCNSILKKIHQFHCNANTSADNSSLMPKIP</sequence>
<dbReference type="InterPro" id="IPR013087">
    <property type="entry name" value="Znf_C2H2_type"/>
</dbReference>
<keyword evidence="1" id="KW-0479">Metal-binding</keyword>
<keyword evidence="4" id="KW-1185">Reference proteome</keyword>
<proteinExistence type="predicted"/>
<feature type="domain" description="C2H2-type" evidence="2">
    <location>
        <begin position="257"/>
        <end position="285"/>
    </location>
</feature>
<dbReference type="Gene3D" id="3.30.160.60">
    <property type="entry name" value="Classic Zinc Finger"/>
    <property type="match status" value="1"/>
</dbReference>
<evidence type="ECO:0000259" key="2">
    <source>
        <dbReference type="PROSITE" id="PS50157"/>
    </source>
</evidence>
<dbReference type="GO" id="GO:0008270">
    <property type="term" value="F:zinc ion binding"/>
    <property type="evidence" value="ECO:0007669"/>
    <property type="project" value="UniProtKB-KW"/>
</dbReference>
<dbReference type="PROSITE" id="PS50157">
    <property type="entry name" value="ZINC_FINGER_C2H2_2"/>
    <property type="match status" value="1"/>
</dbReference>
<evidence type="ECO:0000256" key="1">
    <source>
        <dbReference type="PROSITE-ProRule" id="PRU00042"/>
    </source>
</evidence>
<name>A0AA38J020_9CUCU</name>
<organism evidence="3 4">
    <name type="scientific">Zophobas morio</name>
    <dbReference type="NCBI Taxonomy" id="2755281"/>
    <lineage>
        <taxon>Eukaryota</taxon>
        <taxon>Metazoa</taxon>
        <taxon>Ecdysozoa</taxon>
        <taxon>Arthropoda</taxon>
        <taxon>Hexapoda</taxon>
        <taxon>Insecta</taxon>
        <taxon>Pterygota</taxon>
        <taxon>Neoptera</taxon>
        <taxon>Endopterygota</taxon>
        <taxon>Coleoptera</taxon>
        <taxon>Polyphaga</taxon>
        <taxon>Cucujiformia</taxon>
        <taxon>Tenebrionidae</taxon>
        <taxon>Zophobas</taxon>
    </lineage>
</organism>
<dbReference type="Proteomes" id="UP001168821">
    <property type="component" value="Unassembled WGS sequence"/>
</dbReference>
<reference evidence="3" key="1">
    <citation type="journal article" date="2023" name="G3 (Bethesda)">
        <title>Whole genome assemblies of Zophobas morio and Tenebrio molitor.</title>
        <authorList>
            <person name="Kaur S."/>
            <person name="Stinson S.A."/>
            <person name="diCenzo G.C."/>
        </authorList>
    </citation>
    <scope>NUCLEOTIDE SEQUENCE</scope>
    <source>
        <strain evidence="3">QUZm001</strain>
    </source>
</reference>